<name>A0A6C0GHU6_9BACT</name>
<dbReference type="RefSeq" id="WP_162443425.1">
    <property type="nucleotide sequence ID" value="NZ_CP048222.1"/>
</dbReference>
<dbReference type="InterPro" id="IPR029002">
    <property type="entry name" value="PLPC/GPLD1"/>
</dbReference>
<evidence type="ECO:0000313" key="3">
    <source>
        <dbReference type="EMBL" id="QHT67394.1"/>
    </source>
</evidence>
<accession>A0A6C0GHU6</accession>
<evidence type="ECO:0000313" key="4">
    <source>
        <dbReference type="Proteomes" id="UP000480178"/>
    </source>
</evidence>
<dbReference type="AlphaFoldDB" id="A0A6C0GHU6"/>
<dbReference type="Proteomes" id="UP000480178">
    <property type="component" value="Chromosome"/>
</dbReference>
<sequence>MRALYINYRFYLCLFFTFSLIELPGTAFGWSLKTHIWIAQQVLNDILDDGKIRVLNKDYPVPPHILLALKSNPQVYRMGNLGPDIFPDPIVGQITTHPGLEGGWQTDQWLNHLLVSAKTPEEIAMAYGFISHAAGDIFAHTYVNNYAGDIFYLLDSERDVELRHFVLEKYIERLTPHPTDLEGRAINWNDDLKVSAPFIRDQLILNSEVFKQYLKSKTGLHLSSMYGVQVGVQNLDNETTKLISLLTEWGAKYFKQQIDLQLDLATAKTAIIAAEADLNLQKEVLKVKQAAYDAALSALNEAKDIVKKYPEIITHNEVILAEQAKVAADLLAESAKVVAEVETTVAGLEKEIGNLQSRLGGVVCDVVSSIPFVGDILGEGCDIINDLNNQISGLNRNIGIAKERAAVARRAAEVASNARDETKKKIDELTNKLNQSVKGLADLTYQVAVSTAETDIKIQKKALEKAEEVLEKVKKLQDEIKNKLDILDPIIDEIKKAIDKYNLITVLIRNWSSGIKIASEEYIKASHNAGLKMLDNNGNPVDDYSRWYKCYSSVFTGVPIQGSEVGCFVEDNLNKIKNEYNKFYDGLPTILRWLISPTKEATATGYKKIEPELEKAKFHLAKLLTDKQTAEFLMVLTNPHNTTREKLNEVYSKDESKKMLLIFDDVAKFVEKDLSIKDGTLNVNTFYPLSHSVVLAKLALLDPATINTIISDLSGGYSSPIFGKEVYHSNETNFSILIGAIKSIDGNHQWQAYALPYPRRNNTKSSPESFNYGYDYYKNKSKGFKIWIDPYLREKVFGSLFQGSVLGALGERVELQYPKYKFPECAQYLYPSTQNEEGIIKLEDVTCRMLTNPNLAINDRLNYNPSQYKFIYHQCDTVILGDKHWTVIASYFNKKDTEDFKTYLEEKFPDIHTVVWAPDNSNKYWTLMMASCTSEVRAIEAKDIAIRRNIADDAFIWSPRYPWKLPNNEKKKLQRLKTSVNR</sequence>
<keyword evidence="1" id="KW-0175">Coiled coil</keyword>
<protein>
    <recommendedName>
        <fullName evidence="2">Phospholipase C/D domain-containing protein</fullName>
    </recommendedName>
</protein>
<keyword evidence="4" id="KW-1185">Reference proteome</keyword>
<dbReference type="KEGG" id="rhoz:GXP67_12500"/>
<evidence type="ECO:0000256" key="1">
    <source>
        <dbReference type="SAM" id="Coils"/>
    </source>
</evidence>
<proteinExistence type="predicted"/>
<feature type="domain" description="Phospholipase C/D" evidence="2">
    <location>
        <begin position="34"/>
        <end position="173"/>
    </location>
</feature>
<organism evidence="3 4">
    <name type="scientific">Rhodocytophaga rosea</name>
    <dbReference type="NCBI Taxonomy" id="2704465"/>
    <lineage>
        <taxon>Bacteria</taxon>
        <taxon>Pseudomonadati</taxon>
        <taxon>Bacteroidota</taxon>
        <taxon>Cytophagia</taxon>
        <taxon>Cytophagales</taxon>
        <taxon>Rhodocytophagaceae</taxon>
        <taxon>Rhodocytophaga</taxon>
    </lineage>
</organism>
<evidence type="ECO:0000259" key="2">
    <source>
        <dbReference type="Pfam" id="PF00882"/>
    </source>
</evidence>
<gene>
    <name evidence="3" type="ORF">GXP67_12500</name>
</gene>
<dbReference type="SUPFAM" id="SSF57997">
    <property type="entry name" value="Tropomyosin"/>
    <property type="match status" value="1"/>
</dbReference>
<dbReference type="Pfam" id="PF00882">
    <property type="entry name" value="Zn_dep_PLPC"/>
    <property type="match status" value="1"/>
</dbReference>
<reference evidence="3 4" key="1">
    <citation type="submission" date="2020-01" db="EMBL/GenBank/DDBJ databases">
        <authorList>
            <person name="Kim M.K."/>
        </authorList>
    </citation>
    <scope>NUCLEOTIDE SEQUENCE [LARGE SCALE GENOMIC DNA]</scope>
    <source>
        <strain evidence="3 4">172606-1</strain>
    </source>
</reference>
<dbReference type="EMBL" id="CP048222">
    <property type="protein sequence ID" value="QHT67394.1"/>
    <property type="molecule type" value="Genomic_DNA"/>
</dbReference>
<feature type="coiled-coil region" evidence="1">
    <location>
        <begin position="384"/>
        <end position="486"/>
    </location>
</feature>